<evidence type="ECO:0000313" key="2">
    <source>
        <dbReference type="EMBL" id="KAK9177501.1"/>
    </source>
</evidence>
<sequence length="64" mass="7593">MGQELNEQAENSESFERFLERPEKKRKRVAEVARLVETEERVVNSEMLDMPESLKNRILMLQEA</sequence>
<evidence type="ECO:0000256" key="1">
    <source>
        <dbReference type="SAM" id="MobiDB-lite"/>
    </source>
</evidence>
<evidence type="ECO:0000313" key="3">
    <source>
        <dbReference type="Proteomes" id="UP001428341"/>
    </source>
</evidence>
<protein>
    <submittedName>
        <fullName evidence="2">Uncharacterized protein</fullName>
    </submittedName>
</protein>
<keyword evidence="3" id="KW-1185">Reference proteome</keyword>
<gene>
    <name evidence="2" type="ORF">WN944_029523</name>
</gene>
<dbReference type="Proteomes" id="UP001428341">
    <property type="component" value="Unassembled WGS sequence"/>
</dbReference>
<comment type="caution">
    <text evidence="2">The sequence shown here is derived from an EMBL/GenBank/DDBJ whole genome shotgun (WGS) entry which is preliminary data.</text>
</comment>
<dbReference type="AlphaFoldDB" id="A0AAP0QEY3"/>
<dbReference type="EMBL" id="JBCGBO010000025">
    <property type="protein sequence ID" value="KAK9177501.1"/>
    <property type="molecule type" value="Genomic_DNA"/>
</dbReference>
<proteinExistence type="predicted"/>
<accession>A0AAP0QEY3</accession>
<feature type="region of interest" description="Disordered" evidence="1">
    <location>
        <begin position="1"/>
        <end position="24"/>
    </location>
</feature>
<reference evidence="2 3" key="1">
    <citation type="submission" date="2024-05" db="EMBL/GenBank/DDBJ databases">
        <title>Haplotype-resolved chromosome-level genome assembly of Huyou (Citrus changshanensis).</title>
        <authorList>
            <person name="Miao C."/>
            <person name="Chen W."/>
            <person name="Wu Y."/>
            <person name="Wang L."/>
            <person name="Zhao S."/>
            <person name="Grierson D."/>
            <person name="Xu C."/>
            <person name="Chen K."/>
        </authorList>
    </citation>
    <scope>NUCLEOTIDE SEQUENCE [LARGE SCALE GENOMIC DNA]</scope>
    <source>
        <strain evidence="2">01-14</strain>
        <tissue evidence="2">Leaf</tissue>
    </source>
</reference>
<organism evidence="2 3">
    <name type="scientific">Citrus x changshan-huyou</name>
    <dbReference type="NCBI Taxonomy" id="2935761"/>
    <lineage>
        <taxon>Eukaryota</taxon>
        <taxon>Viridiplantae</taxon>
        <taxon>Streptophyta</taxon>
        <taxon>Embryophyta</taxon>
        <taxon>Tracheophyta</taxon>
        <taxon>Spermatophyta</taxon>
        <taxon>Magnoliopsida</taxon>
        <taxon>eudicotyledons</taxon>
        <taxon>Gunneridae</taxon>
        <taxon>Pentapetalae</taxon>
        <taxon>rosids</taxon>
        <taxon>malvids</taxon>
        <taxon>Sapindales</taxon>
        <taxon>Rutaceae</taxon>
        <taxon>Aurantioideae</taxon>
        <taxon>Citrus</taxon>
    </lineage>
</organism>
<feature type="compositionally biased region" description="Basic and acidic residues" evidence="1">
    <location>
        <begin position="14"/>
        <end position="24"/>
    </location>
</feature>
<feature type="compositionally biased region" description="Polar residues" evidence="1">
    <location>
        <begin position="1"/>
        <end position="12"/>
    </location>
</feature>
<name>A0AAP0QEY3_9ROSI</name>